<dbReference type="PRINTS" id="PR00990">
    <property type="entry name" value="RIBOKINASE"/>
</dbReference>
<dbReference type="PROSITE" id="PS00584">
    <property type="entry name" value="PFKB_KINASES_2"/>
    <property type="match status" value="1"/>
</dbReference>
<evidence type="ECO:0000256" key="3">
    <source>
        <dbReference type="ARBA" id="ARBA00016943"/>
    </source>
</evidence>
<dbReference type="FunFam" id="3.40.1190.20:FF:000022">
    <property type="entry name" value="Ribokinase"/>
    <property type="match status" value="1"/>
</dbReference>
<dbReference type="HAMAP" id="MF_01987">
    <property type="entry name" value="Ribokinase"/>
    <property type="match status" value="1"/>
</dbReference>
<comment type="function">
    <text evidence="14">Catalyzes the phosphorylation of ribose at O-5 in a reaction requiring ATP and magnesium. The resulting D-ribose-5-phosphate can then be used either for sythesis of nucleotides, histidine, and tryptophan, or as a component of the pentose phosphate pathway.</text>
</comment>
<feature type="domain" description="Carbohydrate kinase PfkB" evidence="15">
    <location>
        <begin position="47"/>
        <end position="342"/>
    </location>
</feature>
<dbReference type="AlphaFoldDB" id="A0AAD1VWQ3"/>
<feature type="binding site" evidence="14">
    <location>
        <position position="184"/>
    </location>
    <ligand>
        <name>substrate</name>
    </ligand>
</feature>
<evidence type="ECO:0000259" key="15">
    <source>
        <dbReference type="Pfam" id="PF00294"/>
    </source>
</evidence>
<keyword evidence="9 14" id="KW-0067">ATP-binding</keyword>
<feature type="binding site" evidence="14">
    <location>
        <position position="331"/>
    </location>
    <ligand>
        <name>K(+)</name>
        <dbReference type="ChEBI" id="CHEBI:29103"/>
    </ligand>
</feature>
<comment type="catalytic activity">
    <reaction evidence="14">
        <text>D-ribose + ATP = D-ribose 5-phosphate + ADP + H(+)</text>
        <dbReference type="Rhea" id="RHEA:13697"/>
        <dbReference type="ChEBI" id="CHEBI:15378"/>
        <dbReference type="ChEBI" id="CHEBI:30616"/>
        <dbReference type="ChEBI" id="CHEBI:47013"/>
        <dbReference type="ChEBI" id="CHEBI:78346"/>
        <dbReference type="ChEBI" id="CHEBI:456216"/>
        <dbReference type="EC" id="2.7.1.15"/>
    </reaction>
</comment>
<evidence type="ECO:0000256" key="14">
    <source>
        <dbReference type="HAMAP-Rule" id="MF_03215"/>
    </source>
</evidence>
<dbReference type="GO" id="GO:0004747">
    <property type="term" value="F:ribokinase activity"/>
    <property type="evidence" value="ECO:0007669"/>
    <property type="project" value="UniProtKB-UniRule"/>
</dbReference>
<keyword evidence="13 14" id="KW-0119">Carbohydrate metabolism</keyword>
<gene>
    <name evidence="14" type="primary">RBKS</name>
    <name evidence="16" type="ORF">PECUL_23A047831</name>
</gene>
<evidence type="ECO:0000256" key="12">
    <source>
        <dbReference type="ARBA" id="ARBA00023242"/>
    </source>
</evidence>
<keyword evidence="5 14" id="KW-0808">Transferase</keyword>
<evidence type="ECO:0000256" key="6">
    <source>
        <dbReference type="ARBA" id="ARBA00022723"/>
    </source>
</evidence>
<comment type="caution">
    <text evidence="14">Lacks conserved residue(s) required for the propagation of feature annotation.</text>
</comment>
<dbReference type="GO" id="GO:0005634">
    <property type="term" value="C:nucleus"/>
    <property type="evidence" value="ECO:0007669"/>
    <property type="project" value="UniProtKB-SubCell"/>
</dbReference>
<evidence type="ECO:0000256" key="11">
    <source>
        <dbReference type="ARBA" id="ARBA00022958"/>
    </source>
</evidence>
<feature type="binding site" evidence="14">
    <location>
        <begin position="298"/>
        <end position="299"/>
    </location>
    <ligand>
        <name>ATP</name>
        <dbReference type="ChEBI" id="CHEBI:30616"/>
    </ligand>
</feature>
<dbReference type="GO" id="GO:0005524">
    <property type="term" value="F:ATP binding"/>
    <property type="evidence" value="ECO:0007669"/>
    <property type="project" value="UniProtKB-UniRule"/>
</dbReference>
<dbReference type="Pfam" id="PF00294">
    <property type="entry name" value="PfkB"/>
    <property type="match status" value="1"/>
</dbReference>
<reference evidence="16" key="1">
    <citation type="submission" date="2022-03" db="EMBL/GenBank/DDBJ databases">
        <authorList>
            <person name="Alioto T."/>
            <person name="Alioto T."/>
            <person name="Gomez Garrido J."/>
        </authorList>
    </citation>
    <scope>NUCLEOTIDE SEQUENCE</scope>
</reference>
<feature type="binding site" evidence="14">
    <location>
        <position position="293"/>
    </location>
    <ligand>
        <name>K(+)</name>
        <dbReference type="ChEBI" id="CHEBI:29103"/>
    </ligand>
</feature>
<dbReference type="InterPro" id="IPR011877">
    <property type="entry name" value="Ribokinase"/>
</dbReference>
<feature type="binding site" evidence="14">
    <location>
        <position position="299"/>
    </location>
    <ligand>
        <name>substrate</name>
    </ligand>
</feature>
<dbReference type="GO" id="GO:0046872">
    <property type="term" value="F:metal ion binding"/>
    <property type="evidence" value="ECO:0007669"/>
    <property type="project" value="UniProtKB-KW"/>
</dbReference>
<evidence type="ECO:0000256" key="5">
    <source>
        <dbReference type="ARBA" id="ARBA00022679"/>
    </source>
</evidence>
<accession>A0AAD1VWQ3</accession>
<protein>
    <recommendedName>
        <fullName evidence="3 14">Ribokinase</fullName>
        <shortName evidence="14">RK</shortName>
        <ecNumber evidence="2 14">2.7.1.15</ecNumber>
    </recommendedName>
</protein>
<keyword evidence="17" id="KW-1185">Reference proteome</keyword>
<dbReference type="InterPro" id="IPR011611">
    <property type="entry name" value="PfkB_dom"/>
</dbReference>
<keyword evidence="7 14" id="KW-0547">Nucleotide-binding</keyword>
<feature type="binding site" evidence="14">
    <location>
        <begin position="265"/>
        <end position="270"/>
    </location>
    <ligand>
        <name>ATP</name>
        <dbReference type="ChEBI" id="CHEBI:30616"/>
    </ligand>
</feature>
<dbReference type="InterPro" id="IPR002173">
    <property type="entry name" value="Carboh/pur_kinase_PfkB_CS"/>
</dbReference>
<feature type="binding site" evidence="14">
    <location>
        <position position="334"/>
    </location>
    <ligand>
        <name>K(+)</name>
        <dbReference type="ChEBI" id="CHEBI:29103"/>
    </ligand>
</feature>
<dbReference type="NCBIfam" id="TIGR02152">
    <property type="entry name" value="D_ribokin_bact"/>
    <property type="match status" value="1"/>
</dbReference>
<dbReference type="GO" id="GO:0046496">
    <property type="term" value="P:nicotinamide nucleotide metabolic process"/>
    <property type="evidence" value="ECO:0007669"/>
    <property type="project" value="UniProtKB-ARBA"/>
</dbReference>
<keyword evidence="11 14" id="KW-0630">Potassium</keyword>
<evidence type="ECO:0000256" key="1">
    <source>
        <dbReference type="ARBA" id="ARBA00005380"/>
    </source>
</evidence>
<keyword evidence="8 14" id="KW-0418">Kinase</keyword>
<comment type="similarity">
    <text evidence="1">Belongs to the carbohydrate kinase pfkB family.</text>
</comment>
<feature type="binding site" evidence="14">
    <location>
        <position position="325"/>
    </location>
    <ligand>
        <name>ATP</name>
        <dbReference type="ChEBI" id="CHEBI:30616"/>
    </ligand>
</feature>
<feature type="binding site" evidence="14">
    <location>
        <begin position="83"/>
        <end position="87"/>
    </location>
    <ligand>
        <name>substrate</name>
    </ligand>
</feature>
<feature type="binding site" evidence="14">
    <location>
        <position position="336"/>
    </location>
    <ligand>
        <name>K(+)</name>
        <dbReference type="ChEBI" id="CHEBI:29103"/>
    </ligand>
</feature>
<dbReference type="GO" id="GO:0006163">
    <property type="term" value="P:purine nucleotide metabolic process"/>
    <property type="evidence" value="ECO:0007669"/>
    <property type="project" value="UniProtKB-ARBA"/>
</dbReference>
<comment type="activity regulation">
    <text evidence="14">Activated by a monovalent cation that binds near, but not in, the active site. The most likely occupant of the site in vivo is potassium. Ion binding induces a conformational change that may alter substrate affinity.</text>
</comment>
<feature type="binding site" evidence="14">
    <location>
        <position position="340"/>
    </location>
    <ligand>
        <name>K(+)</name>
        <dbReference type="ChEBI" id="CHEBI:29103"/>
    </ligand>
</feature>
<keyword evidence="12 14" id="KW-0539">Nucleus</keyword>
<keyword evidence="4 14" id="KW-0963">Cytoplasm</keyword>
<evidence type="ECO:0000256" key="8">
    <source>
        <dbReference type="ARBA" id="ARBA00022777"/>
    </source>
</evidence>
<dbReference type="EMBL" id="OW240913">
    <property type="protein sequence ID" value="CAH2256149.1"/>
    <property type="molecule type" value="Genomic_DNA"/>
</dbReference>
<keyword evidence="10 14" id="KW-0460">Magnesium</keyword>
<evidence type="ECO:0000256" key="13">
    <source>
        <dbReference type="ARBA" id="ARBA00023277"/>
    </source>
</evidence>
<dbReference type="CDD" id="cd01174">
    <property type="entry name" value="ribokinase"/>
    <property type="match status" value="1"/>
</dbReference>
<dbReference type="EC" id="2.7.1.15" evidence="2 14"/>
<comment type="cofactor">
    <cofactor evidence="14">
        <name>Mg(2+)</name>
        <dbReference type="ChEBI" id="CHEBI:18420"/>
    </cofactor>
    <text evidence="14">Requires a divalent cation, most likely magnesium in vivo, as an electrophilic catalyst to aid phosphoryl group transfer. It is the chelate of the metal and the nucleotide that is the actual substrate.</text>
</comment>
<evidence type="ECO:0000256" key="4">
    <source>
        <dbReference type="ARBA" id="ARBA00022490"/>
    </source>
</evidence>
<evidence type="ECO:0000256" key="10">
    <source>
        <dbReference type="ARBA" id="ARBA00022842"/>
    </source>
</evidence>
<comment type="pathway">
    <text evidence="14">Carbohydrate metabolism; D-ribose degradation; D-ribose 5-phosphate from beta-D-ribopyranose: step 2/2.</text>
</comment>
<evidence type="ECO:0000313" key="17">
    <source>
        <dbReference type="Proteomes" id="UP001295444"/>
    </source>
</evidence>
<comment type="similarity">
    <text evidence="14">Belongs to the carbohydrate kinase PfkB family. Ribokinase subfamily.</text>
</comment>
<comment type="subunit">
    <text evidence="14">Homodimer.</text>
</comment>
<dbReference type="GO" id="GO:0005829">
    <property type="term" value="C:cytosol"/>
    <property type="evidence" value="ECO:0007669"/>
    <property type="project" value="TreeGrafter"/>
</dbReference>
<evidence type="ECO:0000313" key="16">
    <source>
        <dbReference type="EMBL" id="CAH2256149.1"/>
    </source>
</evidence>
<feature type="binding site" evidence="14">
    <location>
        <begin position="55"/>
        <end position="57"/>
    </location>
    <ligand>
        <name>substrate</name>
    </ligand>
</feature>
<feature type="binding site" evidence="14">
    <location>
        <position position="229"/>
    </location>
    <ligand>
        <name>ATP</name>
        <dbReference type="ChEBI" id="CHEBI:30616"/>
    </ligand>
</feature>
<dbReference type="GO" id="GO:0006091">
    <property type="term" value="P:generation of precursor metabolites and energy"/>
    <property type="evidence" value="ECO:0007669"/>
    <property type="project" value="UniProtKB-ARBA"/>
</dbReference>
<feature type="active site" description="Proton acceptor" evidence="14">
    <location>
        <position position="299"/>
    </location>
</feature>
<dbReference type="InterPro" id="IPR029056">
    <property type="entry name" value="Ribokinase-like"/>
</dbReference>
<dbReference type="InterPro" id="IPR002139">
    <property type="entry name" value="Ribo/fructo_kinase"/>
</dbReference>
<dbReference type="Gene3D" id="3.40.1190.20">
    <property type="match status" value="1"/>
</dbReference>
<organism evidence="16 17">
    <name type="scientific">Pelobates cultripes</name>
    <name type="common">Western spadefoot toad</name>
    <dbReference type="NCBI Taxonomy" id="61616"/>
    <lineage>
        <taxon>Eukaryota</taxon>
        <taxon>Metazoa</taxon>
        <taxon>Chordata</taxon>
        <taxon>Craniata</taxon>
        <taxon>Vertebrata</taxon>
        <taxon>Euteleostomi</taxon>
        <taxon>Amphibia</taxon>
        <taxon>Batrachia</taxon>
        <taxon>Anura</taxon>
        <taxon>Pelobatoidea</taxon>
        <taxon>Pelobatidae</taxon>
        <taxon>Pelobates</taxon>
    </lineage>
</organism>
<dbReference type="SUPFAM" id="SSF53613">
    <property type="entry name" value="Ribokinase-like"/>
    <property type="match status" value="1"/>
</dbReference>
<dbReference type="GO" id="GO:0051156">
    <property type="term" value="P:glucose 6-phosphate metabolic process"/>
    <property type="evidence" value="ECO:0007669"/>
    <property type="project" value="UniProtKB-ARBA"/>
</dbReference>
<dbReference type="PANTHER" id="PTHR10584:SF166">
    <property type="entry name" value="RIBOKINASE"/>
    <property type="match status" value="1"/>
</dbReference>
<evidence type="ECO:0000256" key="7">
    <source>
        <dbReference type="ARBA" id="ARBA00022741"/>
    </source>
</evidence>
<dbReference type="PANTHER" id="PTHR10584">
    <property type="entry name" value="SUGAR KINASE"/>
    <property type="match status" value="1"/>
</dbReference>
<evidence type="ECO:0000256" key="2">
    <source>
        <dbReference type="ARBA" id="ARBA00012035"/>
    </source>
</evidence>
<comment type="subcellular location">
    <subcellularLocation>
        <location evidence="14">Cytoplasm</location>
    </subcellularLocation>
    <subcellularLocation>
        <location evidence="14">Nucleus</location>
    </subcellularLocation>
</comment>
<keyword evidence="6 14" id="KW-0479">Metal-binding</keyword>
<dbReference type="Proteomes" id="UP001295444">
    <property type="component" value="Chromosome 02"/>
</dbReference>
<feature type="binding site" evidence="14">
    <location>
        <position position="295"/>
    </location>
    <ligand>
        <name>K(+)</name>
        <dbReference type="ChEBI" id="CHEBI:29103"/>
    </ligand>
</feature>
<dbReference type="GO" id="GO:0019303">
    <property type="term" value="P:D-ribose catabolic process"/>
    <property type="evidence" value="ECO:0007669"/>
    <property type="project" value="UniProtKB-UniRule"/>
</dbReference>
<sequence length="353" mass="37483">MSRPKVSQENIVQNITLPPPAYVFPIVHPATIFPQLATETMAQEIQDVIVVGSCMTDLVSITPRLPKAGETIHGSKFFIGFGGKGANQCIQAARLGAQTTMVCKVGKDSFGNNYRENFKKNKVSTDFVYQTDAAATGVASIIVNSEGQNAIVIVAGANLLLDSGDLSKAAGAISAAKVMVCQLEILPEISLKALKMARASGVKTIFNPAPAITSLDPEFFSYSDIFCCNESEAEILTSVPVQSSADAGKAGLALLEKGCKVVIVTLGGEGCVIVSQEKTLPQHIPPKKVTAVDTTGAGDCFVGALAFYIAHYPHLSIEEMVKRSNYIASVSVQSPGTQTSYPYRKDLTLDLFQ</sequence>
<name>A0AAD1VWQ3_PELCU</name>
<evidence type="ECO:0000256" key="9">
    <source>
        <dbReference type="ARBA" id="ARBA00022840"/>
    </source>
</evidence>
<proteinExistence type="inferred from homology"/>